<dbReference type="RefSeq" id="WP_197446174.1">
    <property type="nucleotide sequence ID" value="NZ_CP036426.1"/>
</dbReference>
<evidence type="ECO:0000313" key="3">
    <source>
        <dbReference type="EMBL" id="QDV36034.1"/>
    </source>
</evidence>
<evidence type="ECO:0000256" key="1">
    <source>
        <dbReference type="ARBA" id="ARBA00004613"/>
    </source>
</evidence>
<evidence type="ECO:0000256" key="2">
    <source>
        <dbReference type="ARBA" id="ARBA00022525"/>
    </source>
</evidence>
<reference evidence="3 4" key="1">
    <citation type="submission" date="2019-02" db="EMBL/GenBank/DDBJ databases">
        <title>Deep-cultivation of Planctomycetes and their phenomic and genomic characterization uncovers novel biology.</title>
        <authorList>
            <person name="Wiegand S."/>
            <person name="Jogler M."/>
            <person name="Boedeker C."/>
            <person name="Pinto D."/>
            <person name="Vollmers J."/>
            <person name="Rivas-Marin E."/>
            <person name="Kohn T."/>
            <person name="Peeters S.H."/>
            <person name="Heuer A."/>
            <person name="Rast P."/>
            <person name="Oberbeckmann S."/>
            <person name="Bunk B."/>
            <person name="Jeske O."/>
            <person name="Meyerdierks A."/>
            <person name="Storesund J.E."/>
            <person name="Kallscheuer N."/>
            <person name="Luecker S."/>
            <person name="Lage O.M."/>
            <person name="Pohl T."/>
            <person name="Merkel B.J."/>
            <person name="Hornburger P."/>
            <person name="Mueller R.-W."/>
            <person name="Bruemmer F."/>
            <person name="Labrenz M."/>
            <person name="Spormann A.M."/>
            <person name="Op den Camp H."/>
            <person name="Overmann J."/>
            <person name="Amann R."/>
            <person name="Jetten M.S.M."/>
            <person name="Mascher T."/>
            <person name="Medema M.H."/>
            <person name="Devos D.P."/>
            <person name="Kaster A.-K."/>
            <person name="Ovreas L."/>
            <person name="Rohde M."/>
            <person name="Galperin M.Y."/>
            <person name="Jogler C."/>
        </authorList>
    </citation>
    <scope>NUCLEOTIDE SEQUENCE [LARGE SCALE GENOMIC DNA]</scope>
    <source>
        <strain evidence="3 4">ElP</strain>
    </source>
</reference>
<dbReference type="PANTHER" id="PTHR38340:SF1">
    <property type="entry name" value="S-LAYER PROTEIN"/>
    <property type="match status" value="1"/>
</dbReference>
<dbReference type="AlphaFoldDB" id="A0A518H5B5"/>
<keyword evidence="2" id="KW-0964">Secreted</keyword>
<dbReference type="InterPro" id="IPR001343">
    <property type="entry name" value="Hemolysn_Ca-bd"/>
</dbReference>
<sequence length="946" mass="94081">MLRDMSRILLGRRESLRRRPRPARAALRLVGAEPLEIRITPAVVASFSPTAGVLTVFGDVLDNSIALGRNAAGNILVNGGAVAITGGTPTVANTALIQVFGQGGNDAIALNEAGGALPRANLFGGTGNDVLTGGSGGDLLFGQSGNDTLLGRGGADFLFGGSEDDVLTGGDGDDQVFGESGDDRMVWNPGDDTDLNEGGGGVDTVEVNGGGGAEVFTVTANGTRVRFDRLDPAPFAIDIGTSENLVLNANGGNDSVSATGNLAALIRITVDGGAGDDTILGSNGADLLLGGAGDDFVDGQQGNDVALLGAGDDVFQWDPGDGSDVVEGQGGTDTMRFNGSAGAEIFQASANGGRVLFTRNLGNIVMDLDDVEAIDLNTLGNADTTVVNDLSGTDLVEVNVDLAGTIGGTAGDGQADVVIVNGTNGDDVIDIFGAGSSVAVVGLPAVVNVANSEGANDSLVINASGGEDGVTATTLPAGVIRLILDGGSGDDVLLGSQGADVLLGGDDDDFVFGDNGNDVALLGVGDDVFQWDPGDGSDVVEGQAGTDSLLFFGSNASENIDLLANGGRALLFRNVGNITMDLDDVEGIEIRALGGADNIVVGDLSGTDVTRVDLDLRGPDGGGDGAADAVTVNATQGADVFGASGDAGGIAVFGLQARVNVFHQEQADDRLTLNALGGDDVIDATSLEADGIQLAMNGGLGDDVLLGSEGDDLVNGGDGDDLALLGAGDDTFVWNPGDDSDTVEGQAGLDTMRFNGSNAAENINISANGGRVRFTRDVANVTMDLDDVEGIDFNALGGADTVVVNDLSGTDVVDFNLNLAAASGAGDTQADTVIVAGTNGDDVVLVTGDAAGVSVLGLSARVNITGAEASNDRLVVNALAGDDVIEASGLAVGAIQLTADGGDGDDVLIGGDGNDVLIGGDGDDVLIGGLGLDVLDGGPGSNVVIQ</sequence>
<dbReference type="InterPro" id="IPR018511">
    <property type="entry name" value="Hemolysin-typ_Ca-bd_CS"/>
</dbReference>
<dbReference type="Gene3D" id="2.150.10.10">
    <property type="entry name" value="Serralysin-like metalloprotease, C-terminal"/>
    <property type="match status" value="3"/>
</dbReference>
<accession>A0A518H5B5</accession>
<dbReference type="Proteomes" id="UP000317835">
    <property type="component" value="Chromosome"/>
</dbReference>
<dbReference type="Pfam" id="PF00353">
    <property type="entry name" value="HemolysinCabind"/>
    <property type="match status" value="7"/>
</dbReference>
<dbReference type="InterPro" id="IPR011049">
    <property type="entry name" value="Serralysin-like_metalloprot_C"/>
</dbReference>
<dbReference type="InterPro" id="IPR050557">
    <property type="entry name" value="RTX_toxin/Mannuronan_C5-epim"/>
</dbReference>
<dbReference type="GO" id="GO:0005576">
    <property type="term" value="C:extracellular region"/>
    <property type="evidence" value="ECO:0007669"/>
    <property type="project" value="UniProtKB-SubCell"/>
</dbReference>
<comment type="subcellular location">
    <subcellularLocation>
        <location evidence="1">Secreted</location>
    </subcellularLocation>
</comment>
<evidence type="ECO:0000313" key="4">
    <source>
        <dbReference type="Proteomes" id="UP000317835"/>
    </source>
</evidence>
<dbReference type="PROSITE" id="PS00330">
    <property type="entry name" value="HEMOLYSIN_CALCIUM"/>
    <property type="match status" value="5"/>
</dbReference>
<gene>
    <name evidence="3" type="primary">cya_4</name>
    <name evidence="3" type="ORF">ElP_39440</name>
</gene>
<proteinExistence type="predicted"/>
<dbReference type="PANTHER" id="PTHR38340">
    <property type="entry name" value="S-LAYER PROTEIN"/>
    <property type="match status" value="1"/>
</dbReference>
<name>A0A518H5B5_9BACT</name>
<dbReference type="EMBL" id="CP036426">
    <property type="protein sequence ID" value="QDV36034.1"/>
    <property type="molecule type" value="Genomic_DNA"/>
</dbReference>
<dbReference type="GO" id="GO:0005509">
    <property type="term" value="F:calcium ion binding"/>
    <property type="evidence" value="ECO:0007669"/>
    <property type="project" value="InterPro"/>
</dbReference>
<dbReference type="Gene3D" id="2.160.20.160">
    <property type="match status" value="1"/>
</dbReference>
<protein>
    <submittedName>
        <fullName evidence="3">Bifunctional hemolysin/adenylate cyclase</fullName>
    </submittedName>
</protein>
<keyword evidence="4" id="KW-1185">Reference proteome</keyword>
<dbReference type="PRINTS" id="PR00313">
    <property type="entry name" value="CABNDNGRPT"/>
</dbReference>
<dbReference type="SUPFAM" id="SSF51120">
    <property type="entry name" value="beta-Roll"/>
    <property type="match status" value="5"/>
</dbReference>
<dbReference type="KEGG" id="tpla:ElP_39440"/>
<organism evidence="3 4">
    <name type="scientific">Tautonia plasticadhaerens</name>
    <dbReference type="NCBI Taxonomy" id="2527974"/>
    <lineage>
        <taxon>Bacteria</taxon>
        <taxon>Pseudomonadati</taxon>
        <taxon>Planctomycetota</taxon>
        <taxon>Planctomycetia</taxon>
        <taxon>Isosphaerales</taxon>
        <taxon>Isosphaeraceae</taxon>
        <taxon>Tautonia</taxon>
    </lineage>
</organism>